<dbReference type="Proteomes" id="UP000069902">
    <property type="component" value="Chromosome cPNK"/>
</dbReference>
<keyword evidence="3" id="KW-1185">Reference proteome</keyword>
<dbReference type="KEGG" id="pnl:PNK_0355"/>
<evidence type="ECO:0000256" key="1">
    <source>
        <dbReference type="SAM" id="MobiDB-lite"/>
    </source>
</evidence>
<feature type="compositionally biased region" description="Low complexity" evidence="1">
    <location>
        <begin position="804"/>
        <end position="827"/>
    </location>
</feature>
<dbReference type="RefSeq" id="WP_059059919.1">
    <property type="nucleotide sequence ID" value="NZ_LN879502.1"/>
</dbReference>
<dbReference type="AlphaFoldDB" id="A0A0U5J884"/>
<proteinExistence type="predicted"/>
<feature type="compositionally biased region" description="Polar residues" evidence="1">
    <location>
        <begin position="778"/>
        <end position="803"/>
    </location>
</feature>
<protein>
    <submittedName>
        <fullName evidence="2">Uncharacterized protein</fullName>
    </submittedName>
</protein>
<organism evidence="2 3">
    <name type="scientific">Candidatus Protochlamydia naegleriophila</name>
    <dbReference type="NCBI Taxonomy" id="389348"/>
    <lineage>
        <taxon>Bacteria</taxon>
        <taxon>Pseudomonadati</taxon>
        <taxon>Chlamydiota</taxon>
        <taxon>Chlamydiia</taxon>
        <taxon>Parachlamydiales</taxon>
        <taxon>Parachlamydiaceae</taxon>
        <taxon>Candidatus Protochlamydia</taxon>
    </lineage>
</organism>
<dbReference type="PATRIC" id="fig|389348.3.peg.403"/>
<sequence length="980" mass="105901">MSDITSVGGSSNLQSFSYIQSPVFQSLPPAIQDSLIRSFTTDELNERFSGPTVGVPTLLSPSITSGSINEFFKILNDAKVELNQQFRTSDFIDQVTRKKDSRAAGLQALGLVDQFSIRAAAIIESQKEAMQKTTQLQTQTTTMKNLVDAQNNRINDMNNQNSQDRSNFQSFRNAYNAYVQALQDNGITKNGDNFTVPKGKEGIYNALTEGYRNSVNWINDYWAARGTAINNYNNATNSYNQTVQPNNNWVTNFIKDNDLQSYLDKYSITVSKQQNANQVNNSGLSSRQSAPGYVSGEGPVTVNVPPPNSFAVDMANGAYNRSVSNIATITVFETQSVGTVIDDKMYEKNVSPIDSVISFNVEYWGFLRILSIFNPNVDYTPDPLLNFKPLSRKVIPNTIIDIAQPIASNNTQGAGTLAIQSIGLDNPHITAILGQAALAQSIRNLNLNLTEDQIAEVANQVLVLSLGLIGRNSLDALLPSLAPVLSVLSSLPPDSPALSLLFALSFANRVQELAGQGLTTDALQTFLNGIPALQNLSPADLEALTATINLGLLLVSTKLLESSLGLPGLSAQLLLPLLPPELAAAILGQASATSQLNNTDLQAQLQANFIAQGFSQDEAAFLADLGVSLVNQNLLTPSSTSIAQDSINQQLLVDSIKASLILSDSRAFDLARADAIAREVVSRTFEDLGNQSTSVTQFRADLQSNLQDLNVRSVVADEVLRDIILTSAQNSSLQPPELTNNANVVPPPSNVNVAPSPNPTIPQQPSQSIPQQPSQSNVNRPSQPVNTDTRSADPVNTDTRSADNVTIPTSTTSTTRTNTSTPQTNNNGQPVDDTTPSVPPAPFTPLTQAQLVAILERRAAELLVPQLGTQLAKQITEEIAQTLFGTPNPDPRDEAQLKSPLSLVNTVSNQIYHLKLDQNEEYAEATTEAFKETIVTSKDFYAFSLKVMDPAYSLIYSAGTGIMYAGHEPSNWKKSIDIIV</sequence>
<dbReference type="InParanoid" id="A0A0U5J884"/>
<gene>
    <name evidence="2" type="ORF">PNK_0355</name>
</gene>
<feature type="compositionally biased region" description="Low complexity" evidence="1">
    <location>
        <begin position="763"/>
        <end position="777"/>
    </location>
</feature>
<reference evidence="3" key="1">
    <citation type="submission" date="2015-09" db="EMBL/GenBank/DDBJ databases">
        <authorList>
            <person name="Bertelli C."/>
        </authorList>
    </citation>
    <scope>NUCLEOTIDE SEQUENCE [LARGE SCALE GENOMIC DNA]</scope>
    <source>
        <strain evidence="3">KNic</strain>
    </source>
</reference>
<evidence type="ECO:0000313" key="2">
    <source>
        <dbReference type="EMBL" id="CUI15992.1"/>
    </source>
</evidence>
<name>A0A0U5J884_9BACT</name>
<feature type="compositionally biased region" description="Low complexity" evidence="1">
    <location>
        <begin position="740"/>
        <end position="755"/>
    </location>
</feature>
<accession>A0A0U5J884</accession>
<evidence type="ECO:0000313" key="3">
    <source>
        <dbReference type="Proteomes" id="UP000069902"/>
    </source>
</evidence>
<dbReference type="EMBL" id="LN879502">
    <property type="protein sequence ID" value="CUI15992.1"/>
    <property type="molecule type" value="Genomic_DNA"/>
</dbReference>
<feature type="region of interest" description="Disordered" evidence="1">
    <location>
        <begin position="732"/>
        <end position="842"/>
    </location>
</feature>